<dbReference type="CDD" id="cd15875">
    <property type="entry name" value="SNARE_syntaxin7"/>
    <property type="match status" value="1"/>
</dbReference>
<dbReference type="Gene3D" id="1.20.58.70">
    <property type="match status" value="1"/>
</dbReference>
<evidence type="ECO:0000256" key="4">
    <source>
        <dbReference type="RuleBase" id="RU003858"/>
    </source>
</evidence>
<dbReference type="PROSITE" id="PS00914">
    <property type="entry name" value="SYNTAXIN"/>
    <property type="match status" value="1"/>
</dbReference>
<evidence type="ECO:0000256" key="6">
    <source>
        <dbReference type="SAM" id="Phobius"/>
    </source>
</evidence>
<evidence type="ECO:0000313" key="8">
    <source>
        <dbReference type="Proteomes" id="UP000695022"/>
    </source>
</evidence>
<dbReference type="PANTHER" id="PTHR19957:SF411">
    <property type="entry name" value="LD23667P"/>
    <property type="match status" value="1"/>
</dbReference>
<evidence type="ECO:0000256" key="1">
    <source>
        <dbReference type="ARBA" id="ARBA00004211"/>
    </source>
</evidence>
<evidence type="ECO:0000256" key="2">
    <source>
        <dbReference type="ARBA" id="ARBA00009063"/>
    </source>
</evidence>
<comment type="subcellular location">
    <subcellularLocation>
        <location evidence="1">Membrane</location>
        <topology evidence="1">Single-pass type IV membrane protein</topology>
    </subcellularLocation>
</comment>
<feature type="region of interest" description="Disordered" evidence="5">
    <location>
        <begin position="1"/>
        <end position="20"/>
    </location>
</feature>
<dbReference type="PANTHER" id="PTHR19957">
    <property type="entry name" value="SYNTAXIN"/>
    <property type="match status" value="1"/>
</dbReference>
<dbReference type="InterPro" id="IPR000727">
    <property type="entry name" value="T_SNARE_dom"/>
</dbReference>
<dbReference type="SUPFAM" id="SSF47661">
    <property type="entry name" value="t-snare proteins"/>
    <property type="match status" value="1"/>
</dbReference>
<dbReference type="RefSeq" id="XP_014678351.1">
    <property type="nucleotide sequence ID" value="XM_014822865.1"/>
</dbReference>
<evidence type="ECO:0000256" key="3">
    <source>
        <dbReference type="ARBA" id="ARBA00022775"/>
    </source>
</evidence>
<dbReference type="Gene3D" id="1.20.5.110">
    <property type="match status" value="1"/>
</dbReference>
<keyword evidence="3" id="KW-0813">Transport</keyword>
<evidence type="ECO:0000256" key="5">
    <source>
        <dbReference type="SAM" id="MobiDB-lite"/>
    </source>
</evidence>
<reference evidence="9 10" key="1">
    <citation type="submission" date="2025-05" db="UniProtKB">
        <authorList>
            <consortium name="RefSeq"/>
        </authorList>
    </citation>
    <scope>IDENTIFICATION</scope>
</reference>
<keyword evidence="8" id="KW-1185">Reference proteome</keyword>
<dbReference type="Pfam" id="PF05739">
    <property type="entry name" value="SNARE"/>
    <property type="match status" value="1"/>
</dbReference>
<dbReference type="GeneID" id="106818143"/>
<feature type="domain" description="T-SNARE coiled-coil homology" evidence="7">
    <location>
        <begin position="182"/>
        <end position="244"/>
    </location>
</feature>
<name>A0ABM1F1N1_PRICU</name>
<keyword evidence="3" id="KW-0532">Neurotransmitter transport</keyword>
<comment type="similarity">
    <text evidence="2 4">Belongs to the syntaxin family.</text>
</comment>
<accession>A0ABM1F1N1</accession>
<dbReference type="InterPro" id="IPR006012">
    <property type="entry name" value="Syntaxin/epimorphin_CS"/>
</dbReference>
<dbReference type="RefSeq" id="XP_014678352.1">
    <property type="nucleotide sequence ID" value="XM_014822866.1"/>
</dbReference>
<dbReference type="SMART" id="SM00503">
    <property type="entry name" value="SynN"/>
    <property type="match status" value="1"/>
</dbReference>
<keyword evidence="6" id="KW-0812">Transmembrane</keyword>
<gene>
    <name evidence="9 10" type="primary">LOC106818143</name>
</gene>
<keyword evidence="6" id="KW-0472">Membrane</keyword>
<sequence>MSHDYGSAFSTYHSEAPRDTSTEFTRLSQVVSSNIQKTQQNVAQIQRMVNQLGTPQETDQLWSKLGQIQHYTNQLAKDTSKYLKDISRIPVAPSSADQKLRKMQVERLTKDFSDALSNFQVAQQRVAEKERASIAKARSQAGGKSIPYFDERASTQSDDQLISLSTGGFQSQAQAQLEDVDLDLLQERETAVRRLEEDIQDVNQIFKDLGMMVHEQGEVIDSIEANVETATIHVEEGTSSLRKAAEHQSKSRKKALAILLVTLIIILVLGLIMWAVTR</sequence>
<evidence type="ECO:0000313" key="10">
    <source>
        <dbReference type="RefSeq" id="XP_014678352.1"/>
    </source>
</evidence>
<organism evidence="8 10">
    <name type="scientific">Priapulus caudatus</name>
    <name type="common">Priapulid worm</name>
    <dbReference type="NCBI Taxonomy" id="37621"/>
    <lineage>
        <taxon>Eukaryota</taxon>
        <taxon>Metazoa</taxon>
        <taxon>Ecdysozoa</taxon>
        <taxon>Scalidophora</taxon>
        <taxon>Priapulida</taxon>
        <taxon>Priapulimorpha</taxon>
        <taxon>Priapulimorphida</taxon>
        <taxon>Priapulidae</taxon>
        <taxon>Priapulus</taxon>
    </lineage>
</organism>
<dbReference type="Pfam" id="PF14523">
    <property type="entry name" value="Syntaxin_2"/>
    <property type="match status" value="1"/>
</dbReference>
<evidence type="ECO:0000259" key="7">
    <source>
        <dbReference type="PROSITE" id="PS50192"/>
    </source>
</evidence>
<evidence type="ECO:0000313" key="9">
    <source>
        <dbReference type="RefSeq" id="XP_014678351.1"/>
    </source>
</evidence>
<dbReference type="InterPro" id="IPR045242">
    <property type="entry name" value="Syntaxin"/>
</dbReference>
<dbReference type="InterPro" id="IPR010989">
    <property type="entry name" value="SNARE"/>
</dbReference>
<feature type="transmembrane region" description="Helical" evidence="6">
    <location>
        <begin position="255"/>
        <end position="276"/>
    </location>
</feature>
<keyword evidence="6" id="KW-1133">Transmembrane helix</keyword>
<dbReference type="PROSITE" id="PS50192">
    <property type="entry name" value="T_SNARE"/>
    <property type="match status" value="1"/>
</dbReference>
<protein>
    <submittedName>
        <fullName evidence="9 10">Syntaxin-7-like isoform X1</fullName>
    </submittedName>
</protein>
<dbReference type="Proteomes" id="UP000695022">
    <property type="component" value="Unplaced"/>
</dbReference>
<dbReference type="InterPro" id="IPR006011">
    <property type="entry name" value="Syntaxin_N"/>
</dbReference>
<proteinExistence type="inferred from homology"/>
<dbReference type="SMART" id="SM00397">
    <property type="entry name" value="t_SNARE"/>
    <property type="match status" value="1"/>
</dbReference>